<evidence type="ECO:0000313" key="1">
    <source>
        <dbReference type="EMBL" id="GAA2230268.1"/>
    </source>
</evidence>
<comment type="caution">
    <text evidence="1">The sequence shown here is derived from an EMBL/GenBank/DDBJ whole genome shotgun (WGS) entry which is preliminary data.</text>
</comment>
<evidence type="ECO:0000313" key="2">
    <source>
        <dbReference type="Proteomes" id="UP001500929"/>
    </source>
</evidence>
<keyword evidence="2" id="KW-1185">Reference proteome</keyword>
<name>A0ABP5QAF4_9MICO</name>
<reference evidence="2" key="1">
    <citation type="journal article" date="2019" name="Int. J. Syst. Evol. Microbiol.">
        <title>The Global Catalogue of Microorganisms (GCM) 10K type strain sequencing project: providing services to taxonomists for standard genome sequencing and annotation.</title>
        <authorList>
            <consortium name="The Broad Institute Genomics Platform"/>
            <consortium name="The Broad Institute Genome Sequencing Center for Infectious Disease"/>
            <person name="Wu L."/>
            <person name="Ma J."/>
        </authorList>
    </citation>
    <scope>NUCLEOTIDE SEQUENCE [LARGE SCALE GENOMIC DNA]</scope>
    <source>
        <strain evidence="2">JCM 16117</strain>
    </source>
</reference>
<evidence type="ECO:0008006" key="3">
    <source>
        <dbReference type="Google" id="ProtNLM"/>
    </source>
</evidence>
<dbReference type="Proteomes" id="UP001500929">
    <property type="component" value="Unassembled WGS sequence"/>
</dbReference>
<sequence>MAHPADLVAELPALGLRFVGTPARTPDPQLVIGPGGYDGWEGGTELVRETIKFPRAAGGYALPGTVDSRMIRLGGVAVAASPEALRRLGDRLSAALIDGSYTKLAVTHGGATRWALVGLAATTRFVTRGESSTEADWQIQLFAPDPRKYGVRRAPVALSAVPSRVKQEGSVPGPAVVRVTGTSTDNYGIHGPGGRSIIVSRPLAAGDVHEVDVETGALTVNGTRVIGGIISAYPFSIAPGPGSEITFDANGNALTASVRATDAFA</sequence>
<accession>A0ABP5QAF4</accession>
<protein>
    <recommendedName>
        <fullName evidence="3">Phage tail protein</fullName>
    </recommendedName>
</protein>
<dbReference type="RefSeq" id="WP_259478876.1">
    <property type="nucleotide sequence ID" value="NZ_BAAAQY010000003.1"/>
</dbReference>
<proteinExistence type="predicted"/>
<dbReference type="EMBL" id="BAAAQY010000003">
    <property type="protein sequence ID" value="GAA2230268.1"/>
    <property type="molecule type" value="Genomic_DNA"/>
</dbReference>
<organism evidence="1 2">
    <name type="scientific">Herbiconiux moechotypicola</name>
    <dbReference type="NCBI Taxonomy" id="637393"/>
    <lineage>
        <taxon>Bacteria</taxon>
        <taxon>Bacillati</taxon>
        <taxon>Actinomycetota</taxon>
        <taxon>Actinomycetes</taxon>
        <taxon>Micrococcales</taxon>
        <taxon>Microbacteriaceae</taxon>
        <taxon>Herbiconiux</taxon>
    </lineage>
</organism>
<gene>
    <name evidence="1" type="ORF">GCM10009851_13790</name>
</gene>